<dbReference type="InterPro" id="IPR014353">
    <property type="entry name" value="Membr-bd_ADH_cyt_c"/>
</dbReference>
<feature type="region of interest" description="Disordered" evidence="10">
    <location>
        <begin position="431"/>
        <end position="457"/>
    </location>
</feature>
<feature type="compositionally biased region" description="Basic and acidic residues" evidence="10">
    <location>
        <begin position="444"/>
        <end position="457"/>
    </location>
</feature>
<keyword evidence="6" id="KW-0677">Repeat</keyword>
<keyword evidence="13" id="KW-1185">Reference proteome</keyword>
<proteinExistence type="predicted"/>
<evidence type="ECO:0000313" key="13">
    <source>
        <dbReference type="Proteomes" id="UP001276840"/>
    </source>
</evidence>
<feature type="domain" description="Cytochrome c" evidence="11">
    <location>
        <begin position="187"/>
        <end position="294"/>
    </location>
</feature>
<dbReference type="PANTHER" id="PTHR35008:SF8">
    <property type="entry name" value="ALCOHOL DEHYDROGENASE CYTOCHROME C SUBUNIT"/>
    <property type="match status" value="1"/>
</dbReference>
<dbReference type="Proteomes" id="UP001276840">
    <property type="component" value="Unassembled WGS sequence"/>
</dbReference>
<evidence type="ECO:0000256" key="4">
    <source>
        <dbReference type="ARBA" id="ARBA00022723"/>
    </source>
</evidence>
<dbReference type="InterPro" id="IPR036909">
    <property type="entry name" value="Cyt_c-like_dom_sf"/>
</dbReference>
<keyword evidence="5" id="KW-0732">Signal</keyword>
<evidence type="ECO:0000256" key="10">
    <source>
        <dbReference type="SAM" id="MobiDB-lite"/>
    </source>
</evidence>
<evidence type="ECO:0000256" key="1">
    <source>
        <dbReference type="ARBA" id="ARBA00004236"/>
    </source>
</evidence>
<keyword evidence="2" id="KW-1003">Cell membrane</keyword>
<keyword evidence="7 9" id="KW-0408">Iron</keyword>
<gene>
    <name evidence="12" type="ORF">RFM68_18020</name>
</gene>
<protein>
    <submittedName>
        <fullName evidence="12">Cytochrome c</fullName>
    </submittedName>
</protein>
<dbReference type="SUPFAM" id="SSF46626">
    <property type="entry name" value="Cytochrome c"/>
    <property type="match status" value="3"/>
</dbReference>
<evidence type="ECO:0000256" key="7">
    <source>
        <dbReference type="ARBA" id="ARBA00023004"/>
    </source>
</evidence>
<dbReference type="InterPro" id="IPR009056">
    <property type="entry name" value="Cyt_c-like_dom"/>
</dbReference>
<organism evidence="12 13">
    <name type="scientific">Mesorhizobium montanum</name>
    <dbReference type="NCBI Taxonomy" id="3072323"/>
    <lineage>
        <taxon>Bacteria</taxon>
        <taxon>Pseudomonadati</taxon>
        <taxon>Pseudomonadota</taxon>
        <taxon>Alphaproteobacteria</taxon>
        <taxon>Hyphomicrobiales</taxon>
        <taxon>Phyllobacteriaceae</taxon>
        <taxon>Mesorhizobium</taxon>
    </lineage>
</organism>
<keyword evidence="8" id="KW-0472">Membrane</keyword>
<dbReference type="EMBL" id="JAVIJF010000012">
    <property type="protein sequence ID" value="MDX8526399.1"/>
    <property type="molecule type" value="Genomic_DNA"/>
</dbReference>
<keyword evidence="4 9" id="KW-0479">Metal-binding</keyword>
<dbReference type="RefSeq" id="WP_320234340.1">
    <property type="nucleotide sequence ID" value="NZ_JAVIJF010000012.1"/>
</dbReference>
<evidence type="ECO:0000256" key="3">
    <source>
        <dbReference type="ARBA" id="ARBA00022617"/>
    </source>
</evidence>
<sequence length="457" mass="48755">MKRFWIGVLILIVLCAVGFGAYAWKPAIDPIEPPQRASFDQALIEKGAILASVGNCTACHTKPGEKSFAGGLAVPTPFGTIYSTNITPDPKTGIGRWSEAAFGRAMREGVERDGDHLYPAFPFDHFTLVSDEDNKALYAYLMTRHPVENRRPANELPFPLNVRFVLAGWKLLFFHKGAYREDASQSAEWNRGAYLVEGLGHCGACHTPRNALGAELKRAHLAGGEAEGWSAFALNGLSSAPIPLTHDSLFAYLRQGWQAEHGVANGPMAEVTGNLGRLPDADISAIATYLVSQMGAPAPERVARSEEIRKNLAIDQGGTPIPASAATGSPTSRGVVIYQAACATCHDGSRPQPFGGIDFHLSATIAAPGPQNAINVVLFGLPAASGRQSPIMPGFAETLTENQVVDLLAYLREAYAGKPAWADAKAKLADTRSGKYQVSVRPSDGIERGPDNVGAKD</sequence>
<name>A0ABU4ZLZ7_9HYPH</name>
<evidence type="ECO:0000313" key="12">
    <source>
        <dbReference type="EMBL" id="MDX8526399.1"/>
    </source>
</evidence>
<dbReference type="Pfam" id="PF00034">
    <property type="entry name" value="Cytochrom_C"/>
    <property type="match status" value="1"/>
</dbReference>
<feature type="domain" description="Cytochrome c" evidence="11">
    <location>
        <begin position="42"/>
        <end position="145"/>
    </location>
</feature>
<feature type="domain" description="Cytochrome c" evidence="11">
    <location>
        <begin position="329"/>
        <end position="415"/>
    </location>
</feature>
<dbReference type="PANTHER" id="PTHR35008">
    <property type="entry name" value="BLL4482 PROTEIN-RELATED"/>
    <property type="match status" value="1"/>
</dbReference>
<dbReference type="Gene3D" id="1.10.760.10">
    <property type="entry name" value="Cytochrome c-like domain"/>
    <property type="match status" value="2"/>
</dbReference>
<dbReference type="PIRSF" id="PIRSF000018">
    <property type="entry name" value="Mb_ADH_cyt_c"/>
    <property type="match status" value="1"/>
</dbReference>
<keyword evidence="3 9" id="KW-0349">Heme</keyword>
<dbReference type="InterPro" id="IPR051459">
    <property type="entry name" value="Cytochrome_c-type_DH"/>
</dbReference>
<evidence type="ECO:0000256" key="8">
    <source>
        <dbReference type="ARBA" id="ARBA00023136"/>
    </source>
</evidence>
<dbReference type="Pfam" id="PF13442">
    <property type="entry name" value="Cytochrome_CBB3"/>
    <property type="match status" value="1"/>
</dbReference>
<evidence type="ECO:0000256" key="5">
    <source>
        <dbReference type="ARBA" id="ARBA00022729"/>
    </source>
</evidence>
<dbReference type="PROSITE" id="PS51007">
    <property type="entry name" value="CYTC"/>
    <property type="match status" value="3"/>
</dbReference>
<comment type="subcellular location">
    <subcellularLocation>
        <location evidence="1">Cell membrane</location>
    </subcellularLocation>
</comment>
<evidence type="ECO:0000259" key="11">
    <source>
        <dbReference type="PROSITE" id="PS51007"/>
    </source>
</evidence>
<evidence type="ECO:0000256" key="9">
    <source>
        <dbReference type="PROSITE-ProRule" id="PRU00433"/>
    </source>
</evidence>
<evidence type="ECO:0000256" key="2">
    <source>
        <dbReference type="ARBA" id="ARBA00022475"/>
    </source>
</evidence>
<comment type="caution">
    <text evidence="12">The sequence shown here is derived from an EMBL/GenBank/DDBJ whole genome shotgun (WGS) entry which is preliminary data.</text>
</comment>
<reference evidence="12 13" key="1">
    <citation type="submission" date="2023-08" db="EMBL/GenBank/DDBJ databases">
        <title>Implementing the SeqCode for naming new Mesorhizobium species isolated from Vachellia karroo root nodules.</title>
        <authorList>
            <person name="Van Lill M."/>
        </authorList>
    </citation>
    <scope>NUCLEOTIDE SEQUENCE [LARGE SCALE GENOMIC DNA]</scope>
    <source>
        <strain evidence="12 13">MSK 1335</strain>
    </source>
</reference>
<accession>A0ABU4ZLZ7</accession>
<evidence type="ECO:0000256" key="6">
    <source>
        <dbReference type="ARBA" id="ARBA00022737"/>
    </source>
</evidence>